<dbReference type="InterPro" id="IPR029044">
    <property type="entry name" value="Nucleotide-diphossugar_trans"/>
</dbReference>
<name>A0A517YWA6_9BACT</name>
<keyword evidence="1" id="KW-0328">Glycosyltransferase</keyword>
<dbReference type="PANTHER" id="PTHR13778">
    <property type="entry name" value="GLYCOSYLTRANSFERASE 8 DOMAIN-CONTAINING PROTEIN"/>
    <property type="match status" value="1"/>
</dbReference>
<dbReference type="Gene3D" id="3.90.550.10">
    <property type="entry name" value="Spore Coat Polysaccharide Biosynthesis Protein SpsA, Chain A"/>
    <property type="match status" value="1"/>
</dbReference>
<dbReference type="GO" id="GO:0046872">
    <property type="term" value="F:metal ion binding"/>
    <property type="evidence" value="ECO:0007669"/>
    <property type="project" value="UniProtKB-KW"/>
</dbReference>
<dbReference type="AlphaFoldDB" id="A0A517YWA6"/>
<organism evidence="4 5">
    <name type="scientific">Poriferisphaera corsica</name>
    <dbReference type="NCBI Taxonomy" id="2528020"/>
    <lineage>
        <taxon>Bacteria</taxon>
        <taxon>Pseudomonadati</taxon>
        <taxon>Planctomycetota</taxon>
        <taxon>Phycisphaerae</taxon>
        <taxon>Phycisphaerales</taxon>
        <taxon>Phycisphaeraceae</taxon>
        <taxon>Poriferisphaera</taxon>
    </lineage>
</organism>
<sequence>MNCPNPQPISGVNIQMSHHMKVALATDSNYVQHACVAIASLILNLDSDASVHLYVLHGELSERAKSQIKSCERLGALTVEFIQVDDSEFSDWPLAVHLTTAAYYRLALADLLPQLERILYVDCDLIFRASISELWHLPIDDYYAAAAELSCALATEYDNMNMPEGIRFNSGVMLMNLKRIREHELLPKYKQALLAIGENIQACDQDILNYVMAGKIYFLDQTWNLTTIPYREDVQYKTETDEQLKLAMKDPCCVHYTGRRKPWNFERKRHAFWFDYWRYLKYTPFYWKYPVGLLQKVLTGRKYERNSTECRLFPR</sequence>
<dbReference type="PANTHER" id="PTHR13778:SF47">
    <property type="entry name" value="LIPOPOLYSACCHARIDE 1,3-GALACTOSYLTRANSFERASE"/>
    <property type="match status" value="1"/>
</dbReference>
<dbReference type="EMBL" id="CP036425">
    <property type="protein sequence ID" value="QDU34503.1"/>
    <property type="molecule type" value="Genomic_DNA"/>
</dbReference>
<dbReference type="CDD" id="cd04194">
    <property type="entry name" value="GT8_A4GalT_like"/>
    <property type="match status" value="1"/>
</dbReference>
<evidence type="ECO:0000256" key="2">
    <source>
        <dbReference type="ARBA" id="ARBA00022679"/>
    </source>
</evidence>
<reference evidence="4 5" key="1">
    <citation type="submission" date="2019-02" db="EMBL/GenBank/DDBJ databases">
        <title>Deep-cultivation of Planctomycetes and their phenomic and genomic characterization uncovers novel biology.</title>
        <authorList>
            <person name="Wiegand S."/>
            <person name="Jogler M."/>
            <person name="Boedeker C."/>
            <person name="Pinto D."/>
            <person name="Vollmers J."/>
            <person name="Rivas-Marin E."/>
            <person name="Kohn T."/>
            <person name="Peeters S.H."/>
            <person name="Heuer A."/>
            <person name="Rast P."/>
            <person name="Oberbeckmann S."/>
            <person name="Bunk B."/>
            <person name="Jeske O."/>
            <person name="Meyerdierks A."/>
            <person name="Storesund J.E."/>
            <person name="Kallscheuer N."/>
            <person name="Luecker S."/>
            <person name="Lage O.M."/>
            <person name="Pohl T."/>
            <person name="Merkel B.J."/>
            <person name="Hornburger P."/>
            <person name="Mueller R.-W."/>
            <person name="Bruemmer F."/>
            <person name="Labrenz M."/>
            <person name="Spormann A.M."/>
            <person name="Op den Camp H."/>
            <person name="Overmann J."/>
            <person name="Amann R."/>
            <person name="Jetten M.S.M."/>
            <person name="Mascher T."/>
            <person name="Medema M.H."/>
            <person name="Devos D.P."/>
            <person name="Kaster A.-K."/>
            <person name="Ovreas L."/>
            <person name="Rohde M."/>
            <person name="Galperin M.Y."/>
            <person name="Jogler C."/>
        </authorList>
    </citation>
    <scope>NUCLEOTIDE SEQUENCE [LARGE SCALE GENOMIC DNA]</scope>
    <source>
        <strain evidence="4 5">KS4</strain>
    </source>
</reference>
<proteinExistence type="predicted"/>
<dbReference type="KEGG" id="pcor:KS4_25730"/>
<accession>A0A517YWA6</accession>
<evidence type="ECO:0000256" key="3">
    <source>
        <dbReference type="ARBA" id="ARBA00022723"/>
    </source>
</evidence>
<evidence type="ECO:0000313" key="4">
    <source>
        <dbReference type="EMBL" id="QDU34503.1"/>
    </source>
</evidence>
<dbReference type="GO" id="GO:0016757">
    <property type="term" value="F:glycosyltransferase activity"/>
    <property type="evidence" value="ECO:0007669"/>
    <property type="project" value="UniProtKB-KW"/>
</dbReference>
<dbReference type="Pfam" id="PF01501">
    <property type="entry name" value="Glyco_transf_8"/>
    <property type="match status" value="1"/>
</dbReference>
<keyword evidence="3" id="KW-0479">Metal-binding</keyword>
<keyword evidence="5" id="KW-1185">Reference proteome</keyword>
<dbReference type="InterPro" id="IPR002495">
    <property type="entry name" value="Glyco_trans_8"/>
</dbReference>
<dbReference type="InterPro" id="IPR050748">
    <property type="entry name" value="Glycosyltrans_8_dom-fam"/>
</dbReference>
<dbReference type="Proteomes" id="UP000317369">
    <property type="component" value="Chromosome"/>
</dbReference>
<dbReference type="SUPFAM" id="SSF53448">
    <property type="entry name" value="Nucleotide-diphospho-sugar transferases"/>
    <property type="match status" value="1"/>
</dbReference>
<dbReference type="OrthoDB" id="9798746at2"/>
<protein>
    <submittedName>
        <fullName evidence="4">General stress protein A</fullName>
    </submittedName>
</protein>
<gene>
    <name evidence="4" type="primary">gspA</name>
    <name evidence="4" type="ORF">KS4_25730</name>
</gene>
<evidence type="ECO:0000256" key="1">
    <source>
        <dbReference type="ARBA" id="ARBA00022676"/>
    </source>
</evidence>
<keyword evidence="2" id="KW-0808">Transferase</keyword>
<evidence type="ECO:0000313" key="5">
    <source>
        <dbReference type="Proteomes" id="UP000317369"/>
    </source>
</evidence>